<dbReference type="InterPro" id="IPR051919">
    <property type="entry name" value="W-dependent_AOR"/>
</dbReference>
<keyword evidence="7" id="KW-0411">Iron-sulfur</keyword>
<evidence type="ECO:0000313" key="10">
    <source>
        <dbReference type="EMBL" id="MBC8177628.1"/>
    </source>
</evidence>
<feature type="domain" description="Aldehyde ferredoxin oxidoreductase N-terminal" evidence="9">
    <location>
        <begin position="5"/>
        <end position="207"/>
    </location>
</feature>
<dbReference type="Gene3D" id="3.60.9.10">
    <property type="entry name" value="Aldehyde ferredoxin oxidoreductase, N-terminal domain"/>
    <property type="match status" value="1"/>
</dbReference>
<evidence type="ECO:0000256" key="1">
    <source>
        <dbReference type="ARBA" id="ARBA00001966"/>
    </source>
</evidence>
<dbReference type="AlphaFoldDB" id="A0A8J6N010"/>
<comment type="cofactor">
    <cofactor evidence="8">
        <name>tungstopterin</name>
        <dbReference type="ChEBI" id="CHEBI:30402"/>
    </cofactor>
</comment>
<protein>
    <submittedName>
        <fullName evidence="10">Aldehyde ferredoxin oxidoreductase family protein</fullName>
    </submittedName>
</protein>
<dbReference type="InterPro" id="IPR013983">
    <property type="entry name" value="Ald_Fedxn_OxRdtase_N"/>
</dbReference>
<evidence type="ECO:0000256" key="7">
    <source>
        <dbReference type="ARBA" id="ARBA00023014"/>
    </source>
</evidence>
<sequence>MMNGWTGKILNVDLSEGKITTEPTEPYVGNYIGGRGLGVRLIYDHYAPGTDAFDPGNPLIFNTGPLTGTAVPGSGRVDVTALSPMSKLRAKSNFGGYWGPELKYAGYDHIIFQGKSEKPCYLWIKDGRVEIRDAENLWGMDTFETQKALQQELGDPEIKVVCIGPAGERLVQFACLITETGDAAGRTGMGAVMGSKNLKAIAVRGSGGVQVARPEELLEVSIKVNQEIRENPAYQELANWGVSRSIPMMYEHSFFPVGYFEDVCWEDIIKNYQGIEFMEKYQLKSLGCFNCPGRCMSFFSVPEIGKGVTSCEPFSGFTGAVWNLDMDVFWEATVLCNRMGIDGTETSACIGLLMELYHDKIITAEDTDDVAMERGSKEAILTTIRKIADREGYGDLLAQGQMAAAEKFGPEAVEKVDQIKGLAPHAYEYRAYKGTGLMAAVGHRGDPLPLRGSLLEFDWNMSAEWFQQVAKEKYGSEESAIPTSYEGKALPAFISEHMERVADNLGICKWIYTLFVYEDAEMPTRLFNLVTGKDWKIDKLLKVSERVRNLERMFDVRQGLRRADDTLPKKFFEQPLSKGKFKGEVMDKEKFEQMKDEYYEIRGWDKETGIPTREKLEELDLGDVADEVLGRA</sequence>
<dbReference type="GO" id="GO:0046872">
    <property type="term" value="F:metal ion binding"/>
    <property type="evidence" value="ECO:0007669"/>
    <property type="project" value="UniProtKB-KW"/>
</dbReference>
<keyword evidence="3" id="KW-0004">4Fe-4S</keyword>
<gene>
    <name evidence="10" type="ORF">H8E19_09505</name>
</gene>
<dbReference type="SUPFAM" id="SSF48310">
    <property type="entry name" value="Aldehyde ferredoxin oxidoreductase, C-terminal domains"/>
    <property type="match status" value="1"/>
</dbReference>
<keyword evidence="4" id="KW-0479">Metal-binding</keyword>
<dbReference type="GO" id="GO:0016625">
    <property type="term" value="F:oxidoreductase activity, acting on the aldehyde or oxo group of donors, iron-sulfur protein as acceptor"/>
    <property type="evidence" value="ECO:0007669"/>
    <property type="project" value="InterPro"/>
</dbReference>
<accession>A0A8J6N010</accession>
<dbReference type="Proteomes" id="UP000650524">
    <property type="component" value="Unassembled WGS sequence"/>
</dbReference>
<dbReference type="Pfam" id="PF02730">
    <property type="entry name" value="AFOR_N"/>
    <property type="match status" value="1"/>
</dbReference>
<evidence type="ECO:0000256" key="3">
    <source>
        <dbReference type="ARBA" id="ARBA00022485"/>
    </source>
</evidence>
<dbReference type="Gene3D" id="1.10.599.10">
    <property type="entry name" value="Aldehyde Ferredoxin Oxidoreductase Protein, subunit A, domain 3"/>
    <property type="match status" value="1"/>
</dbReference>
<comment type="similarity">
    <text evidence="2">Belongs to the AOR/FOR family.</text>
</comment>
<dbReference type="InterPro" id="IPR013984">
    <property type="entry name" value="Ald_Fedxn_OxRdtase_dom2"/>
</dbReference>
<dbReference type="GO" id="GO:0051539">
    <property type="term" value="F:4 iron, 4 sulfur cluster binding"/>
    <property type="evidence" value="ECO:0007669"/>
    <property type="project" value="UniProtKB-KW"/>
</dbReference>
<name>A0A8J6N010_9DELT</name>
<reference evidence="10 11" key="1">
    <citation type="submission" date="2020-08" db="EMBL/GenBank/DDBJ databases">
        <title>Bridging the membrane lipid divide: bacteria of the FCB group superphylum have the potential to synthesize archaeal ether lipids.</title>
        <authorList>
            <person name="Villanueva L."/>
            <person name="Von Meijenfeldt F.A.B."/>
            <person name="Westbye A.B."/>
            <person name="Yadav S."/>
            <person name="Hopmans E.C."/>
            <person name="Dutilh B.E."/>
            <person name="Sinninghe Damste J.S."/>
        </authorList>
    </citation>
    <scope>NUCLEOTIDE SEQUENCE [LARGE SCALE GENOMIC DNA]</scope>
    <source>
        <strain evidence="10">NIOZ-UU27</strain>
    </source>
</reference>
<dbReference type="SUPFAM" id="SSF56228">
    <property type="entry name" value="Aldehyde ferredoxin oxidoreductase, N-terminal domain"/>
    <property type="match status" value="1"/>
</dbReference>
<dbReference type="EMBL" id="JACNJD010000221">
    <property type="protein sequence ID" value="MBC8177628.1"/>
    <property type="molecule type" value="Genomic_DNA"/>
</dbReference>
<dbReference type="InterPro" id="IPR013985">
    <property type="entry name" value="Ald_Fedxn_OxRdtase_dom3"/>
</dbReference>
<comment type="caution">
    <text evidence="10">The sequence shown here is derived from an EMBL/GenBank/DDBJ whole genome shotgun (WGS) entry which is preliminary data.</text>
</comment>
<proteinExistence type="inferred from homology"/>
<evidence type="ECO:0000256" key="5">
    <source>
        <dbReference type="ARBA" id="ARBA00023002"/>
    </source>
</evidence>
<organism evidence="10 11">
    <name type="scientific">Candidatus Desulfacyla euxinica</name>
    <dbReference type="NCBI Taxonomy" id="2841693"/>
    <lineage>
        <taxon>Bacteria</taxon>
        <taxon>Deltaproteobacteria</taxon>
        <taxon>Candidatus Desulfacyla</taxon>
    </lineage>
</organism>
<evidence type="ECO:0000256" key="6">
    <source>
        <dbReference type="ARBA" id="ARBA00023004"/>
    </source>
</evidence>
<evidence type="ECO:0000313" key="11">
    <source>
        <dbReference type="Proteomes" id="UP000650524"/>
    </source>
</evidence>
<keyword evidence="5" id="KW-0560">Oxidoreductase</keyword>
<dbReference type="Pfam" id="PF01314">
    <property type="entry name" value="AFOR_C"/>
    <property type="match status" value="1"/>
</dbReference>
<comment type="cofactor">
    <cofactor evidence="1">
        <name>[4Fe-4S] cluster</name>
        <dbReference type="ChEBI" id="CHEBI:49883"/>
    </cofactor>
</comment>
<dbReference type="InterPro" id="IPR001203">
    <property type="entry name" value="OxRdtase_Ald_Fedxn_C"/>
</dbReference>
<dbReference type="GO" id="GO:0009055">
    <property type="term" value="F:electron transfer activity"/>
    <property type="evidence" value="ECO:0007669"/>
    <property type="project" value="InterPro"/>
</dbReference>
<dbReference type="InterPro" id="IPR036021">
    <property type="entry name" value="Tungsten_al_ferr_oxy-like_C"/>
</dbReference>
<evidence type="ECO:0000256" key="8">
    <source>
        <dbReference type="ARBA" id="ARBA00049934"/>
    </source>
</evidence>
<dbReference type="PANTHER" id="PTHR30038">
    <property type="entry name" value="ALDEHYDE FERREDOXIN OXIDOREDUCTASE"/>
    <property type="match status" value="1"/>
</dbReference>
<evidence type="ECO:0000256" key="4">
    <source>
        <dbReference type="ARBA" id="ARBA00022723"/>
    </source>
</evidence>
<keyword evidence="6" id="KW-0408">Iron</keyword>
<dbReference type="PANTHER" id="PTHR30038:SF0">
    <property type="entry name" value="TUNGSTEN-CONTAINING ALDEHYDE FERREDOXIN OXIDOREDUCTASE"/>
    <property type="match status" value="1"/>
</dbReference>
<dbReference type="Gene3D" id="1.10.569.10">
    <property type="entry name" value="Aldehyde Ferredoxin Oxidoreductase Protein, subunit A, domain 2"/>
    <property type="match status" value="1"/>
</dbReference>
<dbReference type="SMART" id="SM00790">
    <property type="entry name" value="AFOR_N"/>
    <property type="match status" value="1"/>
</dbReference>
<evidence type="ECO:0000256" key="2">
    <source>
        <dbReference type="ARBA" id="ARBA00011032"/>
    </source>
</evidence>
<dbReference type="InterPro" id="IPR036503">
    <property type="entry name" value="Ald_Fedxn_OxRdtase_N_sf"/>
</dbReference>
<evidence type="ECO:0000259" key="9">
    <source>
        <dbReference type="SMART" id="SM00790"/>
    </source>
</evidence>